<dbReference type="RefSeq" id="WP_054493665.1">
    <property type="nucleotide sequence ID" value="NZ_BBZA01000199.1"/>
</dbReference>
<dbReference type="InterPro" id="IPR001279">
    <property type="entry name" value="Metallo-B-lactamas"/>
</dbReference>
<dbReference type="GO" id="GO:0006749">
    <property type="term" value="P:glutathione metabolic process"/>
    <property type="evidence" value="ECO:0007669"/>
    <property type="project" value="InterPro"/>
</dbReference>
<dbReference type="PANTHER" id="PTHR43084">
    <property type="entry name" value="PERSULFIDE DIOXYGENASE ETHE1"/>
    <property type="match status" value="1"/>
</dbReference>
<name>A0A0M8K9Y3_9CHLR</name>
<dbReference type="InterPro" id="IPR044528">
    <property type="entry name" value="POD-like_MBL-fold"/>
</dbReference>
<dbReference type="Proteomes" id="UP000037784">
    <property type="component" value="Unassembled WGS sequence"/>
</dbReference>
<dbReference type="OrthoDB" id="9784009at2"/>
<protein>
    <submittedName>
        <fullName evidence="3">Beta-lactamase</fullName>
    </submittedName>
</protein>
<dbReference type="InterPro" id="IPR001763">
    <property type="entry name" value="Rhodanese-like_dom"/>
</dbReference>
<dbReference type="Gene3D" id="3.40.250.10">
    <property type="entry name" value="Rhodanese-like domain"/>
    <property type="match status" value="1"/>
</dbReference>
<dbReference type="InterPro" id="IPR036873">
    <property type="entry name" value="Rhodanese-like_dom_sf"/>
</dbReference>
<proteinExistence type="predicted"/>
<gene>
    <name evidence="2" type="ORF">ARMA_2304</name>
    <name evidence="3" type="ORF">SE16_02690</name>
</gene>
<dbReference type="CDD" id="cd07724">
    <property type="entry name" value="POD-like_MBL-fold"/>
    <property type="match status" value="1"/>
</dbReference>
<dbReference type="SUPFAM" id="SSF52821">
    <property type="entry name" value="Rhodanese/Cell cycle control phosphatase"/>
    <property type="match status" value="1"/>
</dbReference>
<dbReference type="PATRIC" id="fig|872965.6.peg.490"/>
<sequence length="401" mass="44482">MSVQSSTKVVARAVEDVYADLLAGNVPVILDVRNADDFARWHIEGRKGTRVINIPYFEFIEDEEGSIAKVPTGAPVLVVCAKEGSSQFVAELLAERGIPASYLAGGINAWGNFYDTRPILEADYGRIIQISRPARGDLAWLVVSDGEAAVIDPLRHIEHVDALLAQENATLAHIFDTHVHADHISGGPALAEKYRAPYYIHPYDAIHPLDMLPAKYAYTPLADNDTFTVGRFTVRVIWYPGHTLGQVNYLFTAPTGETFLFTGDGIFLQSFGRPDLGGRGEEWAPILYESMFEKLPRYINEQTWILPAHFASLDEDDGQGRFYAPYGQVLETNTTLKEAGQMSRDEFIAWILNNLPVFPEQYVEIKRVNIGISTPDEETASELELGKNICALADAYAETNA</sequence>
<dbReference type="InterPro" id="IPR051682">
    <property type="entry name" value="Mito_Persulfide_Diox"/>
</dbReference>
<evidence type="ECO:0000313" key="2">
    <source>
        <dbReference type="EMBL" id="GAP63881.1"/>
    </source>
</evidence>
<dbReference type="PROSITE" id="PS50206">
    <property type="entry name" value="RHODANESE_3"/>
    <property type="match status" value="1"/>
</dbReference>
<reference evidence="4" key="3">
    <citation type="submission" date="2015-08" db="EMBL/GenBank/DDBJ databases">
        <title>Draft Genome Sequence of a Heterotrophic Facultative Anaerobic Bacterium Ardenticatena maritima Strain 110S.</title>
        <authorList>
            <person name="Kawaichi S."/>
            <person name="Yoshida T."/>
            <person name="Sako Y."/>
            <person name="Nakamura R."/>
        </authorList>
    </citation>
    <scope>NUCLEOTIDE SEQUENCE [LARGE SCALE GENOMIC DNA]</scope>
    <source>
        <strain evidence="4">110S</strain>
    </source>
</reference>
<dbReference type="PANTHER" id="PTHR43084:SF7">
    <property type="entry name" value="BETA-LACTAMASE DOMAIN PROTEIN"/>
    <property type="match status" value="1"/>
</dbReference>
<dbReference type="GO" id="GO:0070813">
    <property type="term" value="P:hydrogen sulfide metabolic process"/>
    <property type="evidence" value="ECO:0007669"/>
    <property type="project" value="TreeGrafter"/>
</dbReference>
<dbReference type="Proteomes" id="UP000050502">
    <property type="component" value="Unassembled WGS sequence"/>
</dbReference>
<feature type="domain" description="Rhodanese" evidence="1">
    <location>
        <begin position="23"/>
        <end position="118"/>
    </location>
</feature>
<organism evidence="2 4">
    <name type="scientific">Ardenticatena maritima</name>
    <dbReference type="NCBI Taxonomy" id="872965"/>
    <lineage>
        <taxon>Bacteria</taxon>
        <taxon>Bacillati</taxon>
        <taxon>Chloroflexota</taxon>
        <taxon>Ardenticatenia</taxon>
        <taxon>Ardenticatenales</taxon>
        <taxon>Ardenticatenaceae</taxon>
        <taxon>Ardenticatena</taxon>
    </lineage>
</organism>
<reference evidence="2 4" key="1">
    <citation type="journal article" date="2015" name="Genome Announc.">
        <title>Draft Genome Sequence of a Heterotrophic Facultative Anaerobic Thermophilic Bacterium, Ardenticatena maritima Strain 110ST.</title>
        <authorList>
            <person name="Kawaichi S."/>
            <person name="Yoshida T."/>
            <person name="Sako Y."/>
            <person name="Nakamura R."/>
        </authorList>
    </citation>
    <scope>NUCLEOTIDE SEQUENCE [LARGE SCALE GENOMIC DNA]</scope>
    <source>
        <strain evidence="2 4">110S</strain>
    </source>
</reference>
<dbReference type="SUPFAM" id="SSF56281">
    <property type="entry name" value="Metallo-hydrolase/oxidoreductase"/>
    <property type="match status" value="1"/>
</dbReference>
<dbReference type="EMBL" id="LGKN01000003">
    <property type="protein sequence ID" value="KPL89382.1"/>
    <property type="molecule type" value="Genomic_DNA"/>
</dbReference>
<dbReference type="SMART" id="SM00450">
    <property type="entry name" value="RHOD"/>
    <property type="match status" value="1"/>
</dbReference>
<accession>A0A0M8K9Y3</accession>
<dbReference type="STRING" id="872965.SE16_02690"/>
<dbReference type="Pfam" id="PF00753">
    <property type="entry name" value="Lactamase_B"/>
    <property type="match status" value="1"/>
</dbReference>
<dbReference type="InParanoid" id="A0A0M8K9Y3"/>
<comment type="caution">
    <text evidence="2">The sequence shown here is derived from an EMBL/GenBank/DDBJ whole genome shotgun (WGS) entry which is preliminary data.</text>
</comment>
<dbReference type="EMBL" id="BBZA01000199">
    <property type="protein sequence ID" value="GAP63881.1"/>
    <property type="molecule type" value="Genomic_DNA"/>
</dbReference>
<dbReference type="FunCoup" id="A0A0M8K9Y3">
    <property type="interactions" value="3"/>
</dbReference>
<evidence type="ECO:0000313" key="4">
    <source>
        <dbReference type="Proteomes" id="UP000037784"/>
    </source>
</evidence>
<evidence type="ECO:0000313" key="3">
    <source>
        <dbReference type="EMBL" id="KPL89382.1"/>
    </source>
</evidence>
<dbReference type="Gene3D" id="3.60.15.10">
    <property type="entry name" value="Ribonuclease Z/Hydroxyacylglutathione hydrolase-like"/>
    <property type="match status" value="1"/>
</dbReference>
<dbReference type="AlphaFoldDB" id="A0A0M8K9Y3"/>
<evidence type="ECO:0000313" key="5">
    <source>
        <dbReference type="Proteomes" id="UP000050502"/>
    </source>
</evidence>
<evidence type="ECO:0000259" key="1">
    <source>
        <dbReference type="PROSITE" id="PS50206"/>
    </source>
</evidence>
<dbReference type="GO" id="GO:0050313">
    <property type="term" value="F:sulfur dioxygenase activity"/>
    <property type="evidence" value="ECO:0007669"/>
    <property type="project" value="InterPro"/>
</dbReference>
<dbReference type="InterPro" id="IPR036866">
    <property type="entry name" value="RibonucZ/Hydroxyglut_hydro"/>
</dbReference>
<dbReference type="SMART" id="SM00849">
    <property type="entry name" value="Lactamase_B"/>
    <property type="match status" value="1"/>
</dbReference>
<keyword evidence="4" id="KW-1185">Reference proteome</keyword>
<reference evidence="3 5" key="2">
    <citation type="submission" date="2015-07" db="EMBL/GenBank/DDBJ databases">
        <title>Whole genome sequence of Ardenticatena maritima DSM 23922.</title>
        <authorList>
            <person name="Hemp J."/>
            <person name="Ward L.M."/>
            <person name="Pace L.A."/>
            <person name="Fischer W.W."/>
        </authorList>
    </citation>
    <scope>NUCLEOTIDE SEQUENCE [LARGE SCALE GENOMIC DNA]</scope>
    <source>
        <strain evidence="3 5">110S</strain>
    </source>
</reference>
<dbReference type="Pfam" id="PF00581">
    <property type="entry name" value="Rhodanese"/>
    <property type="match status" value="1"/>
</dbReference>